<dbReference type="Gene3D" id="3.30.360.10">
    <property type="entry name" value="Dihydrodipicolinate Reductase, domain 2"/>
    <property type="match status" value="1"/>
</dbReference>
<dbReference type="SUPFAM" id="SSF51735">
    <property type="entry name" value="NAD(P)-binding Rossmann-fold domains"/>
    <property type="match status" value="1"/>
</dbReference>
<proteinExistence type="inferred from homology"/>
<evidence type="ECO:0000256" key="8">
    <source>
        <dbReference type="ARBA" id="ARBA00043025"/>
    </source>
</evidence>
<dbReference type="EMBL" id="GEDV01010160">
    <property type="protein sequence ID" value="JAP78397.1"/>
    <property type="molecule type" value="Transcribed_RNA"/>
</dbReference>
<accession>A0A131YHI8</accession>
<evidence type="ECO:0000256" key="6">
    <source>
        <dbReference type="ARBA" id="ARBA00042926"/>
    </source>
</evidence>
<evidence type="ECO:0000256" key="2">
    <source>
        <dbReference type="ARBA" id="ARBA00023002"/>
    </source>
</evidence>
<comment type="catalytic activity">
    <reaction evidence="9">
        <text>(1R,2R)-1,2-dihydrobenzene-1,2-diol + NADP(+) = catechol + NADPH + H(+)</text>
        <dbReference type="Rhea" id="RHEA:16729"/>
        <dbReference type="ChEBI" id="CHEBI:10702"/>
        <dbReference type="ChEBI" id="CHEBI:15378"/>
        <dbReference type="ChEBI" id="CHEBI:18135"/>
        <dbReference type="ChEBI" id="CHEBI:57783"/>
        <dbReference type="ChEBI" id="CHEBI:58349"/>
        <dbReference type="EC" id="1.3.1.20"/>
    </reaction>
</comment>
<evidence type="ECO:0000313" key="13">
    <source>
        <dbReference type="EMBL" id="JAP78397.1"/>
    </source>
</evidence>
<evidence type="ECO:0000256" key="9">
    <source>
        <dbReference type="ARBA" id="ARBA00047423"/>
    </source>
</evidence>
<dbReference type="InterPro" id="IPR000683">
    <property type="entry name" value="Gfo/Idh/MocA-like_OxRdtase_N"/>
</dbReference>
<dbReference type="Pfam" id="PF01408">
    <property type="entry name" value="GFO_IDH_MocA"/>
    <property type="match status" value="1"/>
</dbReference>
<dbReference type="GO" id="GO:0047115">
    <property type="term" value="F:trans-1,2-dihydrobenzene-1,2-diol dehydrogenase activity"/>
    <property type="evidence" value="ECO:0007669"/>
    <property type="project" value="UniProtKB-EC"/>
</dbReference>
<evidence type="ECO:0000259" key="11">
    <source>
        <dbReference type="Pfam" id="PF01408"/>
    </source>
</evidence>
<name>A0A131YHI8_RHIAP</name>
<evidence type="ECO:0000256" key="3">
    <source>
        <dbReference type="ARBA" id="ARBA00038853"/>
    </source>
</evidence>
<reference evidence="13" key="1">
    <citation type="journal article" date="2016" name="Ticks Tick Borne Dis.">
        <title>De novo assembly and annotation of the salivary gland transcriptome of Rhipicephalus appendiculatus male and female ticks during blood feeding.</title>
        <authorList>
            <person name="de Castro M.H."/>
            <person name="de Klerk D."/>
            <person name="Pienaar R."/>
            <person name="Latif A.A."/>
            <person name="Rees D.J."/>
            <person name="Mans B.J."/>
        </authorList>
    </citation>
    <scope>NUCLEOTIDE SEQUENCE</scope>
    <source>
        <tissue evidence="13">Salivary glands</tissue>
    </source>
</reference>
<dbReference type="InterPro" id="IPR050984">
    <property type="entry name" value="Gfo/Idh/MocA_domain"/>
</dbReference>
<dbReference type="PANTHER" id="PTHR22604">
    <property type="entry name" value="OXIDOREDUCTASES"/>
    <property type="match status" value="1"/>
</dbReference>
<sequence>MAPTRWGIVAAGRICNDFVDCLNNLPKDEHQVVAVAGRNLDNAKKFAELHRISKVYSNYDDIAKDPDVEVAYIGSLHPDHYPTMKLLLENGKHILCEKPLTMNRRDTEHICRMAKEKKLFLMEALWSRYLPTYKHMEELLENGTIGEVRYVHSTLGYPMEDQTRMFIKELGGSVLLTLGSYCVNIILQVFGGERPIKISACGDLSPQGTDKGVAVSMEFSGGRLATFALSGVVMLPGVAEISGRKGKITIYPPFNAPTCVESPAGKFEIQLPPPSVPLNFQNTNGLRYEAEEVRRCLREGLLESPKMTHHDSLMIAEIFDEIFKQIGVQF</sequence>
<comment type="catalytic activity">
    <reaction evidence="10">
        <text>D-xylose + NADP(+) = D-xylono-1,5-lactone + NADPH + H(+)</text>
        <dbReference type="Rhea" id="RHEA:22000"/>
        <dbReference type="ChEBI" id="CHEBI:15378"/>
        <dbReference type="ChEBI" id="CHEBI:15867"/>
        <dbReference type="ChEBI" id="CHEBI:53455"/>
        <dbReference type="ChEBI" id="CHEBI:57783"/>
        <dbReference type="ChEBI" id="CHEBI:58349"/>
        <dbReference type="EC" id="1.1.1.179"/>
    </reaction>
</comment>
<protein>
    <recommendedName>
        <fullName evidence="5">Trans-1,2-dihydrobenzene-1,2-diol dehydrogenase</fullName>
        <ecNumber evidence="4">1.1.1.179</ecNumber>
        <ecNumber evidence="3">1.3.1.20</ecNumber>
    </recommendedName>
    <alternativeName>
        <fullName evidence="8">D-xylose 1-dehydrogenase</fullName>
    </alternativeName>
    <alternativeName>
        <fullName evidence="7">D-xylose-NADP dehydrogenase</fullName>
    </alternativeName>
    <alternativeName>
        <fullName evidence="6">Dimeric dihydrodiol dehydrogenase</fullName>
    </alternativeName>
</protein>
<evidence type="ECO:0000256" key="7">
    <source>
        <dbReference type="ARBA" id="ARBA00042988"/>
    </source>
</evidence>
<dbReference type="Pfam" id="PF22725">
    <property type="entry name" value="GFO_IDH_MocA_C3"/>
    <property type="match status" value="1"/>
</dbReference>
<dbReference type="PANTHER" id="PTHR22604:SF105">
    <property type="entry name" value="TRANS-1,2-DIHYDROBENZENE-1,2-DIOL DEHYDROGENASE"/>
    <property type="match status" value="1"/>
</dbReference>
<dbReference type="SUPFAM" id="SSF55347">
    <property type="entry name" value="Glyceraldehyde-3-phosphate dehydrogenase-like, C-terminal domain"/>
    <property type="match status" value="1"/>
</dbReference>
<dbReference type="GO" id="GO:0000166">
    <property type="term" value="F:nucleotide binding"/>
    <property type="evidence" value="ECO:0007669"/>
    <property type="project" value="InterPro"/>
</dbReference>
<evidence type="ECO:0000259" key="12">
    <source>
        <dbReference type="Pfam" id="PF22725"/>
    </source>
</evidence>
<dbReference type="EC" id="1.1.1.179" evidence="4"/>
<feature type="domain" description="Gfo/Idh/MocA-like oxidoreductase N-terminal" evidence="11">
    <location>
        <begin position="5"/>
        <end position="122"/>
    </location>
</feature>
<dbReference type="InterPro" id="IPR055170">
    <property type="entry name" value="GFO_IDH_MocA-like_dom"/>
</dbReference>
<evidence type="ECO:0000256" key="4">
    <source>
        <dbReference type="ARBA" id="ARBA00038984"/>
    </source>
</evidence>
<evidence type="ECO:0000256" key="10">
    <source>
        <dbReference type="ARBA" id="ARBA00049233"/>
    </source>
</evidence>
<evidence type="ECO:0000256" key="1">
    <source>
        <dbReference type="ARBA" id="ARBA00010928"/>
    </source>
</evidence>
<comment type="similarity">
    <text evidence="1">Belongs to the Gfo/Idh/MocA family.</text>
</comment>
<dbReference type="InterPro" id="IPR036291">
    <property type="entry name" value="NAD(P)-bd_dom_sf"/>
</dbReference>
<feature type="domain" description="GFO/IDH/MocA-like oxidoreductase" evidence="12">
    <location>
        <begin position="133"/>
        <end position="248"/>
    </location>
</feature>
<keyword evidence="2" id="KW-0560">Oxidoreductase</keyword>
<dbReference type="EC" id="1.3.1.20" evidence="3"/>
<dbReference type="Gene3D" id="3.40.50.720">
    <property type="entry name" value="NAD(P)-binding Rossmann-like Domain"/>
    <property type="match status" value="1"/>
</dbReference>
<organism evidence="13">
    <name type="scientific">Rhipicephalus appendiculatus</name>
    <name type="common">Brown ear tick</name>
    <dbReference type="NCBI Taxonomy" id="34631"/>
    <lineage>
        <taxon>Eukaryota</taxon>
        <taxon>Metazoa</taxon>
        <taxon>Ecdysozoa</taxon>
        <taxon>Arthropoda</taxon>
        <taxon>Chelicerata</taxon>
        <taxon>Arachnida</taxon>
        <taxon>Acari</taxon>
        <taxon>Parasitiformes</taxon>
        <taxon>Ixodida</taxon>
        <taxon>Ixodoidea</taxon>
        <taxon>Ixodidae</taxon>
        <taxon>Rhipicephalinae</taxon>
        <taxon>Rhipicephalus</taxon>
        <taxon>Rhipicephalus</taxon>
    </lineage>
</organism>
<evidence type="ECO:0000256" key="5">
    <source>
        <dbReference type="ARBA" id="ARBA00040603"/>
    </source>
</evidence>
<dbReference type="AlphaFoldDB" id="A0A131YHI8"/>
<dbReference type="GO" id="GO:0047837">
    <property type="term" value="F:D-xylose 1-dehydrogenase (NADP+) activity"/>
    <property type="evidence" value="ECO:0007669"/>
    <property type="project" value="UniProtKB-EC"/>
</dbReference>